<name>A0A1H6BUD3_9HYPH</name>
<dbReference type="InterPro" id="IPR001387">
    <property type="entry name" value="Cro/C1-type_HTH"/>
</dbReference>
<sequence>MVEDATDGGPPSDAKYLSRQQFGQRLETFLAKKGWRQAQLAREAGLPKDSISTYIRGVTMPTHHSLLKLCAALGVTQDELLPNLSINAIADDFPEFDLKVSPANPDKAWLRVNRLVSFSVGVKVAELLQRDGKPVADDDADRG</sequence>
<dbReference type="Pfam" id="PF13560">
    <property type="entry name" value="HTH_31"/>
    <property type="match status" value="1"/>
</dbReference>
<dbReference type="Proteomes" id="UP000236743">
    <property type="component" value="Unassembled WGS sequence"/>
</dbReference>
<dbReference type="CDD" id="cd00093">
    <property type="entry name" value="HTH_XRE"/>
    <property type="match status" value="1"/>
</dbReference>
<reference evidence="2 3" key="1">
    <citation type="submission" date="2016-10" db="EMBL/GenBank/DDBJ databases">
        <authorList>
            <person name="de Groot N.N."/>
        </authorList>
    </citation>
    <scope>NUCLEOTIDE SEQUENCE [LARGE SCALE GENOMIC DNA]</scope>
    <source>
        <strain evidence="2 3">DSM 26656</strain>
    </source>
</reference>
<organism evidence="2 3">
    <name type="scientific">Bosea lathyri</name>
    <dbReference type="NCBI Taxonomy" id="1036778"/>
    <lineage>
        <taxon>Bacteria</taxon>
        <taxon>Pseudomonadati</taxon>
        <taxon>Pseudomonadota</taxon>
        <taxon>Alphaproteobacteria</taxon>
        <taxon>Hyphomicrobiales</taxon>
        <taxon>Boseaceae</taxon>
        <taxon>Bosea</taxon>
    </lineage>
</organism>
<accession>A0A1H6BUD3</accession>
<keyword evidence="3" id="KW-1185">Reference proteome</keyword>
<evidence type="ECO:0000313" key="2">
    <source>
        <dbReference type="EMBL" id="SEG64263.1"/>
    </source>
</evidence>
<dbReference type="OrthoDB" id="7365323at2"/>
<dbReference type="Gene3D" id="1.10.260.40">
    <property type="entry name" value="lambda repressor-like DNA-binding domains"/>
    <property type="match status" value="1"/>
</dbReference>
<dbReference type="SMART" id="SM00530">
    <property type="entry name" value="HTH_XRE"/>
    <property type="match status" value="1"/>
</dbReference>
<evidence type="ECO:0000313" key="3">
    <source>
        <dbReference type="Proteomes" id="UP000236743"/>
    </source>
</evidence>
<proteinExistence type="predicted"/>
<protein>
    <submittedName>
        <fullName evidence="2">Transcriptional regulator, contains XRE-family HTH domain</fullName>
    </submittedName>
</protein>
<evidence type="ECO:0000259" key="1">
    <source>
        <dbReference type="PROSITE" id="PS50943"/>
    </source>
</evidence>
<dbReference type="AlphaFoldDB" id="A0A1H6BUD3"/>
<gene>
    <name evidence="2" type="ORF">SAMN04488115_10880</name>
</gene>
<dbReference type="EMBL" id="FNUY01000008">
    <property type="protein sequence ID" value="SEG64263.1"/>
    <property type="molecule type" value="Genomic_DNA"/>
</dbReference>
<dbReference type="PROSITE" id="PS50943">
    <property type="entry name" value="HTH_CROC1"/>
    <property type="match status" value="1"/>
</dbReference>
<dbReference type="InterPro" id="IPR010982">
    <property type="entry name" value="Lambda_DNA-bd_dom_sf"/>
</dbReference>
<dbReference type="RefSeq" id="WP_160115832.1">
    <property type="nucleotide sequence ID" value="NZ_FNUY01000008.1"/>
</dbReference>
<feature type="domain" description="HTH cro/C1-type" evidence="1">
    <location>
        <begin position="26"/>
        <end position="80"/>
    </location>
</feature>
<dbReference type="GO" id="GO:0003677">
    <property type="term" value="F:DNA binding"/>
    <property type="evidence" value="ECO:0007669"/>
    <property type="project" value="InterPro"/>
</dbReference>
<dbReference type="SUPFAM" id="SSF47413">
    <property type="entry name" value="lambda repressor-like DNA-binding domains"/>
    <property type="match status" value="1"/>
</dbReference>